<evidence type="ECO:0000313" key="7">
    <source>
        <dbReference type="EMBL" id="KNC70154.1"/>
    </source>
</evidence>
<reference evidence="7 8" key="1">
    <citation type="submission" date="2011-02" db="EMBL/GenBank/DDBJ databases">
        <title>The Genome Sequence of Sphaeroforma arctica JP610.</title>
        <authorList>
            <consortium name="The Broad Institute Genome Sequencing Platform"/>
            <person name="Russ C."/>
            <person name="Cuomo C."/>
            <person name="Young S.K."/>
            <person name="Zeng Q."/>
            <person name="Gargeya S."/>
            <person name="Alvarado L."/>
            <person name="Berlin A."/>
            <person name="Chapman S.B."/>
            <person name="Chen Z."/>
            <person name="Freedman E."/>
            <person name="Gellesch M."/>
            <person name="Goldberg J."/>
            <person name="Griggs A."/>
            <person name="Gujja S."/>
            <person name="Heilman E."/>
            <person name="Heiman D."/>
            <person name="Howarth C."/>
            <person name="Mehta T."/>
            <person name="Neiman D."/>
            <person name="Pearson M."/>
            <person name="Roberts A."/>
            <person name="Saif S."/>
            <person name="Shea T."/>
            <person name="Shenoy N."/>
            <person name="Sisk P."/>
            <person name="Stolte C."/>
            <person name="Sykes S."/>
            <person name="White J."/>
            <person name="Yandava C."/>
            <person name="Burger G."/>
            <person name="Gray M.W."/>
            <person name="Holland P.W.H."/>
            <person name="King N."/>
            <person name="Lang F.B.F."/>
            <person name="Roger A.J."/>
            <person name="Ruiz-Trillo I."/>
            <person name="Haas B."/>
            <person name="Nusbaum C."/>
            <person name="Birren B."/>
        </authorList>
    </citation>
    <scope>NUCLEOTIDE SEQUENCE [LARGE SCALE GENOMIC DNA]</scope>
    <source>
        <strain evidence="7 8">JP610</strain>
    </source>
</reference>
<feature type="non-terminal residue" evidence="7">
    <location>
        <position position="1"/>
    </location>
</feature>
<dbReference type="Proteomes" id="UP000054560">
    <property type="component" value="Unassembled WGS sequence"/>
</dbReference>
<keyword evidence="8" id="KW-1185">Reference proteome</keyword>
<dbReference type="GO" id="GO:0016020">
    <property type="term" value="C:membrane"/>
    <property type="evidence" value="ECO:0007669"/>
    <property type="project" value="UniProtKB-SubCell"/>
</dbReference>
<keyword evidence="3 6" id="KW-0812">Transmembrane</keyword>
<comment type="similarity">
    <text evidence="2">Belongs to the TDE1 family.</text>
</comment>
<keyword evidence="5 6" id="KW-0472">Membrane</keyword>
<keyword evidence="4 6" id="KW-1133">Transmembrane helix</keyword>
<organism evidence="7 8">
    <name type="scientific">Sphaeroforma arctica JP610</name>
    <dbReference type="NCBI Taxonomy" id="667725"/>
    <lineage>
        <taxon>Eukaryota</taxon>
        <taxon>Ichthyosporea</taxon>
        <taxon>Ichthyophonida</taxon>
        <taxon>Sphaeroforma</taxon>
    </lineage>
</organism>
<evidence type="ECO:0000256" key="6">
    <source>
        <dbReference type="SAM" id="Phobius"/>
    </source>
</evidence>
<sequence>VPRIAEEFTHAHCLKEGACSLDDMIGAMGVYRVCWSMTMFFVVMGISMIGVQTGKDARRGLQNG</sequence>
<dbReference type="GeneID" id="25917830"/>
<protein>
    <submittedName>
        <fullName evidence="7">Uncharacterized protein</fullName>
    </submittedName>
</protein>
<proteinExistence type="inferred from homology"/>
<accession>A0A0L0F0N5</accession>
<dbReference type="RefSeq" id="XP_014144056.1">
    <property type="nucleotide sequence ID" value="XM_014288581.1"/>
</dbReference>
<dbReference type="OrthoDB" id="5963193at2759"/>
<dbReference type="AlphaFoldDB" id="A0A0L0F0N5"/>
<evidence type="ECO:0000256" key="4">
    <source>
        <dbReference type="ARBA" id="ARBA00022989"/>
    </source>
</evidence>
<comment type="subcellular location">
    <subcellularLocation>
        <location evidence="1">Membrane</location>
        <topology evidence="1">Multi-pass membrane protein</topology>
    </subcellularLocation>
</comment>
<name>A0A0L0F0N5_9EUKA</name>
<evidence type="ECO:0000313" key="8">
    <source>
        <dbReference type="Proteomes" id="UP000054560"/>
    </source>
</evidence>
<dbReference type="Pfam" id="PF03348">
    <property type="entry name" value="Serinc"/>
    <property type="match status" value="1"/>
</dbReference>
<dbReference type="InterPro" id="IPR005016">
    <property type="entry name" value="TDE1/TMS"/>
</dbReference>
<gene>
    <name evidence="7" type="ORF">SARC_17326</name>
</gene>
<evidence type="ECO:0000256" key="3">
    <source>
        <dbReference type="ARBA" id="ARBA00022692"/>
    </source>
</evidence>
<evidence type="ECO:0000256" key="1">
    <source>
        <dbReference type="ARBA" id="ARBA00004141"/>
    </source>
</evidence>
<evidence type="ECO:0000256" key="5">
    <source>
        <dbReference type="ARBA" id="ARBA00023136"/>
    </source>
</evidence>
<evidence type="ECO:0000256" key="2">
    <source>
        <dbReference type="ARBA" id="ARBA00006665"/>
    </source>
</evidence>
<feature type="transmembrane region" description="Helical" evidence="6">
    <location>
        <begin position="30"/>
        <end position="51"/>
    </location>
</feature>
<dbReference type="EMBL" id="KQ251972">
    <property type="protein sequence ID" value="KNC70154.1"/>
    <property type="molecule type" value="Genomic_DNA"/>
</dbReference>